<accession>A0A1G9F6D2</accession>
<protein>
    <submittedName>
        <fullName evidence="1">Uncharacterized protein</fullName>
    </submittedName>
</protein>
<organism evidence="1 2">
    <name type="scientific">Meinhardsimonia xiamenensis</name>
    <dbReference type="NCBI Taxonomy" id="990712"/>
    <lineage>
        <taxon>Bacteria</taxon>
        <taxon>Pseudomonadati</taxon>
        <taxon>Pseudomonadota</taxon>
        <taxon>Alphaproteobacteria</taxon>
        <taxon>Rhodobacterales</taxon>
        <taxon>Paracoccaceae</taxon>
        <taxon>Meinhardsimonia</taxon>
    </lineage>
</organism>
<dbReference type="STRING" id="990712.SAMN05216257_10550"/>
<reference evidence="2" key="1">
    <citation type="submission" date="2016-10" db="EMBL/GenBank/DDBJ databases">
        <authorList>
            <person name="Varghese N."/>
            <person name="Submissions S."/>
        </authorList>
    </citation>
    <scope>NUCLEOTIDE SEQUENCE [LARGE SCALE GENOMIC DNA]</scope>
    <source>
        <strain evidence="2">CGMCC 1.10789</strain>
    </source>
</reference>
<dbReference type="Proteomes" id="UP000199328">
    <property type="component" value="Unassembled WGS sequence"/>
</dbReference>
<evidence type="ECO:0000313" key="1">
    <source>
        <dbReference type="EMBL" id="SDK83743.1"/>
    </source>
</evidence>
<keyword evidence="2" id="KW-1185">Reference proteome</keyword>
<sequence>MQRAKSGMASSGAVQAGSGGRAMKLGGAVLLVALAALSVWLLPREIAAERLARAGPAATVARLSAVGAPADMPLSQRGRVALIRGCLEGLVGTLSGLVVGRARARLSERCAAAAETAAQEWPGHGPAFLVRAAALAAREIRRENQLALARPQRVEALLEAARRRAPAEAWQAGWRLAVAMRLGPPEALAGLYRARSDMVILSESPPGDALARLLVRHPDWREEVGAALAVASARARANVAAALRRLSGAAGRDNDG</sequence>
<name>A0A1G9F6D2_9RHOB</name>
<dbReference type="AlphaFoldDB" id="A0A1G9F6D2"/>
<dbReference type="EMBL" id="FNFV01000005">
    <property type="protein sequence ID" value="SDK83743.1"/>
    <property type="molecule type" value="Genomic_DNA"/>
</dbReference>
<dbReference type="RefSeq" id="WP_176759544.1">
    <property type="nucleotide sequence ID" value="NZ_FNFV01000005.1"/>
</dbReference>
<proteinExistence type="predicted"/>
<gene>
    <name evidence="1" type="ORF">SAMN05216257_10550</name>
</gene>
<evidence type="ECO:0000313" key="2">
    <source>
        <dbReference type="Proteomes" id="UP000199328"/>
    </source>
</evidence>